<keyword evidence="1" id="KW-0472">Membrane</keyword>
<feature type="transmembrane region" description="Helical" evidence="1">
    <location>
        <begin position="127"/>
        <end position="149"/>
    </location>
</feature>
<keyword evidence="1" id="KW-1133">Transmembrane helix</keyword>
<protein>
    <recommendedName>
        <fullName evidence="4">DUF3592 domain-containing protein</fullName>
    </recommendedName>
</protein>
<dbReference type="HOGENOM" id="CLU_1642280_0_0_6"/>
<organism evidence="2 3">
    <name type="scientific">Pseudomonas fulva (strain 12-X)</name>
    <dbReference type="NCBI Taxonomy" id="743720"/>
    <lineage>
        <taxon>Bacteria</taxon>
        <taxon>Pseudomonadati</taxon>
        <taxon>Pseudomonadota</taxon>
        <taxon>Gammaproteobacteria</taxon>
        <taxon>Pseudomonadales</taxon>
        <taxon>Pseudomonadaceae</taxon>
        <taxon>Pseudomonas</taxon>
    </lineage>
</organism>
<reference evidence="2 3" key="1">
    <citation type="submission" date="2011-04" db="EMBL/GenBank/DDBJ databases">
        <title>Complete sequence of Pseudomonas fulva 12-X.</title>
        <authorList>
            <consortium name="US DOE Joint Genome Institute"/>
            <person name="Lucas S."/>
            <person name="Han J."/>
            <person name="Lapidus A."/>
            <person name="Cheng J.-F."/>
            <person name="Goodwin L."/>
            <person name="Pitluck S."/>
            <person name="Peters L."/>
            <person name="Mikhailova N."/>
            <person name="Pagani I."/>
            <person name="Davenport K."/>
            <person name="Han C."/>
            <person name="Tapia R."/>
            <person name="Land M."/>
            <person name="Hauser L."/>
            <person name="Kyrpides N."/>
            <person name="Ivanova N."/>
            <person name="Pagani I."/>
            <person name="Lcollab F.I."/>
            <person name="Woyke T."/>
        </authorList>
    </citation>
    <scope>NUCLEOTIDE SEQUENCE [LARGE SCALE GENOMIC DNA]</scope>
    <source>
        <strain evidence="3">12-X</strain>
    </source>
</reference>
<proteinExistence type="predicted"/>
<evidence type="ECO:0000256" key="1">
    <source>
        <dbReference type="SAM" id="Phobius"/>
    </source>
</evidence>
<dbReference type="OrthoDB" id="6993688at2"/>
<dbReference type="AlphaFoldDB" id="F6AJE9"/>
<feature type="transmembrane region" description="Helical" evidence="1">
    <location>
        <begin position="12"/>
        <end position="34"/>
    </location>
</feature>
<keyword evidence="1" id="KW-0812">Transmembrane</keyword>
<dbReference type="STRING" id="743720.Psefu_1756"/>
<name>F6AJE9_PSEF1</name>
<sequence length="161" mass="17960">MVYYPREEQRDFLFTLSSLSIWMIPAFAFIAFLAQSGASIAVIKLWSTSAEGVVTAVTAIEGNSSVELYEYSFQAANGTLLSGSAEQRRAPATQAYREGQKIEIVQSALLPRFYLPRDISEKSRMNFLVFSFCIAAILLLLAVSVYALVKQCSHAREDLHY</sequence>
<evidence type="ECO:0000313" key="2">
    <source>
        <dbReference type="EMBL" id="AEF21730.1"/>
    </source>
</evidence>
<gene>
    <name evidence="2" type="ordered locus">Psefu_1756</name>
</gene>
<dbReference type="KEGG" id="pfv:Psefu_1756"/>
<keyword evidence="3" id="KW-1185">Reference proteome</keyword>
<evidence type="ECO:0008006" key="4">
    <source>
        <dbReference type="Google" id="ProtNLM"/>
    </source>
</evidence>
<dbReference type="RefSeq" id="WP_013790861.1">
    <property type="nucleotide sequence ID" value="NC_015556.1"/>
</dbReference>
<accession>F6AJE9</accession>
<dbReference type="EMBL" id="CP002727">
    <property type="protein sequence ID" value="AEF21730.1"/>
    <property type="molecule type" value="Genomic_DNA"/>
</dbReference>
<evidence type="ECO:0000313" key="3">
    <source>
        <dbReference type="Proteomes" id="UP000000686"/>
    </source>
</evidence>
<dbReference type="Proteomes" id="UP000000686">
    <property type="component" value="Chromosome"/>
</dbReference>